<feature type="domain" description="Surface adhesin CshA non-repetitive" evidence="3">
    <location>
        <begin position="65"/>
        <end position="255"/>
    </location>
</feature>
<dbReference type="InterPro" id="IPR047589">
    <property type="entry name" value="DUF11_rpt"/>
</dbReference>
<comment type="caution">
    <text evidence="5">The sequence shown here is derived from an EMBL/GenBank/DDBJ whole genome shotgun (WGS) entry which is preliminary data.</text>
</comment>
<feature type="region of interest" description="Disordered" evidence="1">
    <location>
        <begin position="1009"/>
        <end position="1030"/>
    </location>
</feature>
<dbReference type="InterPro" id="IPR048834">
    <property type="entry name" value="SpaA_pre-album"/>
</dbReference>
<dbReference type="SUPFAM" id="SSF117074">
    <property type="entry name" value="Hypothetical protein PA1324"/>
    <property type="match status" value="1"/>
</dbReference>
<dbReference type="EMBL" id="CAFB01000040">
    <property type="protein sequence ID" value="CCD29403.1"/>
    <property type="molecule type" value="Genomic_DNA"/>
</dbReference>
<dbReference type="AlphaFoldDB" id="G2J9F6"/>
<evidence type="ECO:0000259" key="2">
    <source>
        <dbReference type="Pfam" id="PF01345"/>
    </source>
</evidence>
<evidence type="ECO:0000313" key="6">
    <source>
        <dbReference type="Proteomes" id="UP000054051"/>
    </source>
</evidence>
<accession>G2J9F6</accession>
<dbReference type="Pfam" id="PF18651">
    <property type="entry name" value="CshA_NR2"/>
    <property type="match status" value="1"/>
</dbReference>
<dbReference type="NCBIfam" id="TIGR01451">
    <property type="entry name" value="B_ant_repeat"/>
    <property type="match status" value="4"/>
</dbReference>
<dbReference type="Proteomes" id="UP000054051">
    <property type="component" value="Unassembled WGS sequence"/>
</dbReference>
<dbReference type="PANTHER" id="PTHR34819:SF3">
    <property type="entry name" value="CELL SURFACE PROTEIN"/>
    <property type="match status" value="1"/>
</dbReference>
<feature type="compositionally biased region" description="Basic and acidic residues" evidence="1">
    <location>
        <begin position="1157"/>
        <end position="1167"/>
    </location>
</feature>
<gene>
    <name evidence="5" type="ORF">CAGGBEG34_230044</name>
</gene>
<proteinExistence type="predicted"/>
<dbReference type="Gene3D" id="2.60.40.10">
    <property type="entry name" value="Immunoglobulins"/>
    <property type="match status" value="3"/>
</dbReference>
<sequence length="1218" mass="127951">MVLLMNTMNTIKSARAHARGIAQALLLGALLLLYSGSGWTQAASCYLADPAQNQNAQYQGKYLDSLCFFDMTGYDDQQASSAAGQQFSFELETGGNLSFTLKREGRPLRAATVPTFGGAPLGNMGYKGIGGKPVLYTVEHKTTSTLKFSDIRVTDRLNNPVPNFHFVAIDGESTGPIESITVKTNGGVWQVLEFIPDQSNRPDCIVLSKPEGEKSLKWNSGCVGIGMAAPVVTTSTPSEVEAVLVGGGIEGIAFALGMTGVEVKKTVLDPNNTGVGRIAPSDQFTLSITNANGNQFDKRGSATTTGAELGEQKDAQGNVLQAKAISHADTVVVSEQMAPGSRTPLEGYAPSTLTCTSSTDENNQPIHTGLPTNAPVTSATLRFDPTKFGEIFCTFTNTMPKLAAQIEVTKTADKDKVNIGETLNWTMSARNIGNIPNKGEIRLSDTLPSNVQVKAVTPDDGVNCPPVDQWTPGSQPVCTIAAGRLGVNAELKIIISAQVTAAGQATNVVTPAGEDGPKCPDNNGCTTTTQVTAPKVTVHKAVDRPQVHVGETIRWTLTVKNEGDGPTTGAVTLTDTLPEHLTDIVVEPSAPATCAAVQGRELKCAVPAGFAAGSEAKVEIRGTATQAGQYVNAVVPEGPDKPECPQGQCETTTQVARSDIQLFKTAQQKQVNIGEPIRWTITVKNSGDGATVHAYPLTDTLPEHLSDVEVKPAAPTTCAPLQGRTLTCSVPAGFAAGAETTIEVSAKPTQAGKYKNAVIGGEPTNPPVTVEIDVTGPKVQVRKTAHPAQMQIGESVVWTLSTKNEGNGATTQAITLTDTLPEHLSEIEVKPIAPTTCAPLQGRTLVCTVPAGLAAGGEAKIEIAARAQQAGTLKNLVVPGGPGGPSDPIGPGGNASCAPNECETTTEVQAPKLLAIKTANKSVAEIGDAVQYTIEVKNLGHGAVEGVRVVDQLPAGFRYIEGSALMNHTPMTEPEGKPGPQLRFQLPPIPAQAAVRYSYRVRIGVGAQQGDGTNRAQARPPYGEPSNETSAQVKVRGGVFTEEACVVGKVFVDCNHNHIQDAEELGIPGVRLYLEDGAYFITDAEGKYSYCGLSAKSHVIKIDPITLPRGSRLTTTSNRNLGDANSLFLDVKKGELIRADFAEGSCSNRVLEQVKARRAQGEVRSVENEATGEAAGPGLKFEGKAPDTPRQGTDRANQPMVKPRQDAPRESSGGSDAN</sequence>
<dbReference type="PANTHER" id="PTHR34819">
    <property type="entry name" value="LARGE CYSTEINE-RICH PERIPLASMIC PROTEIN OMCB"/>
    <property type="match status" value="1"/>
</dbReference>
<dbReference type="Pfam" id="PF01345">
    <property type="entry name" value="DUF11"/>
    <property type="match status" value="5"/>
</dbReference>
<evidence type="ECO:0000259" key="4">
    <source>
        <dbReference type="Pfam" id="PF20674"/>
    </source>
</evidence>
<feature type="domain" description="SpaA-like prealbumin fold" evidence="4">
    <location>
        <begin position="274"/>
        <end position="398"/>
    </location>
</feature>
<dbReference type="InterPro" id="IPR051172">
    <property type="entry name" value="Chlamydia_OmcB"/>
</dbReference>
<keyword evidence="6" id="KW-1185">Reference proteome</keyword>
<dbReference type="STRING" id="1070319.CAGGBEG34_230044"/>
<dbReference type="InterPro" id="IPR013783">
    <property type="entry name" value="Ig-like_fold"/>
</dbReference>
<feature type="domain" description="DUF11" evidence="2">
    <location>
        <begin position="659"/>
        <end position="758"/>
    </location>
</feature>
<feature type="domain" description="DUF11" evidence="2">
    <location>
        <begin position="537"/>
        <end position="635"/>
    </location>
</feature>
<evidence type="ECO:0000259" key="3">
    <source>
        <dbReference type="Pfam" id="PF18651"/>
    </source>
</evidence>
<dbReference type="eggNOG" id="COG1361">
    <property type="taxonomic scope" value="Bacteria"/>
</dbReference>
<dbReference type="InterPro" id="IPR040683">
    <property type="entry name" value="CshA_NR2"/>
</dbReference>
<reference evidence="5 6" key="1">
    <citation type="submission" date="2011-08" db="EMBL/GenBank/DDBJ databases">
        <title>The genome of the obligate endobacterium of an arbuscular mycorrhizal fungus reveals an interphylum network of nutritional interactions.</title>
        <authorList>
            <person name="Ghignone S."/>
            <person name="Salvioli A."/>
            <person name="Anca I."/>
            <person name="Lumini E."/>
            <person name="Ortu G."/>
            <person name="Petiti L."/>
            <person name="Cruveiller S."/>
            <person name="Bianciotto V."/>
            <person name="Piffanelli P."/>
            <person name="Lanfranco L."/>
            <person name="Bonfante P."/>
        </authorList>
    </citation>
    <scope>NUCLEOTIDE SEQUENCE [LARGE SCALE GENOMIC DNA]</scope>
    <source>
        <strain evidence="5 6">BEG34</strain>
    </source>
</reference>
<feature type="domain" description="DUF11" evidence="2">
    <location>
        <begin position="406"/>
        <end position="528"/>
    </location>
</feature>
<protein>
    <submittedName>
        <fullName evidence="5">Uncharacterized protein</fullName>
    </submittedName>
</protein>
<name>G2J9F6_9BURK</name>
<evidence type="ECO:0000256" key="1">
    <source>
        <dbReference type="SAM" id="MobiDB-lite"/>
    </source>
</evidence>
<organism evidence="5 6">
    <name type="scientific">Candidatus Glomeribacter gigasporarum BEG34</name>
    <dbReference type="NCBI Taxonomy" id="1070319"/>
    <lineage>
        <taxon>Bacteria</taxon>
        <taxon>Pseudomonadati</taxon>
        <taxon>Pseudomonadota</taxon>
        <taxon>Betaproteobacteria</taxon>
        <taxon>Burkholderiales</taxon>
        <taxon>Burkholderiaceae</taxon>
        <taxon>Candidatus Glomeribacter</taxon>
    </lineage>
</organism>
<dbReference type="Pfam" id="PF20674">
    <property type="entry name" value="SpaA_3"/>
    <property type="match status" value="1"/>
</dbReference>
<feature type="domain" description="DUF11" evidence="2">
    <location>
        <begin position="917"/>
        <end position="1020"/>
    </location>
</feature>
<evidence type="ECO:0000313" key="5">
    <source>
        <dbReference type="EMBL" id="CCD29403.1"/>
    </source>
</evidence>
<feature type="domain" description="DUF11" evidence="2">
    <location>
        <begin position="779"/>
        <end position="877"/>
    </location>
</feature>
<feature type="region of interest" description="Disordered" evidence="1">
    <location>
        <begin position="1157"/>
        <end position="1218"/>
    </location>
</feature>
<dbReference type="InterPro" id="IPR001434">
    <property type="entry name" value="OmcB-like_DUF11"/>
</dbReference>